<name>A0A397TAP7_9GLOM</name>
<reference evidence="2 3" key="1">
    <citation type="submission" date="2018-06" db="EMBL/GenBank/DDBJ databases">
        <title>Comparative genomics reveals the genomic features of Rhizophagus irregularis, R. cerebriforme, R. diaphanum and Gigaspora rosea, and their symbiotic lifestyle signature.</title>
        <authorList>
            <person name="Morin E."/>
            <person name="San Clemente H."/>
            <person name="Chen E.C.H."/>
            <person name="De La Providencia I."/>
            <person name="Hainaut M."/>
            <person name="Kuo A."/>
            <person name="Kohler A."/>
            <person name="Murat C."/>
            <person name="Tang N."/>
            <person name="Roy S."/>
            <person name="Loubradou J."/>
            <person name="Henrissat B."/>
            <person name="Grigoriev I.V."/>
            <person name="Corradi N."/>
            <person name="Roux C."/>
            <person name="Martin F.M."/>
        </authorList>
    </citation>
    <scope>NUCLEOTIDE SEQUENCE [LARGE SCALE GENOMIC DNA]</scope>
    <source>
        <strain evidence="2 3">DAOM 227022</strain>
    </source>
</reference>
<dbReference type="Proteomes" id="UP000265703">
    <property type="component" value="Unassembled WGS sequence"/>
</dbReference>
<evidence type="ECO:0000256" key="1">
    <source>
        <dbReference type="SAM" id="Phobius"/>
    </source>
</evidence>
<proteinExistence type="predicted"/>
<protein>
    <submittedName>
        <fullName evidence="2">Uncharacterized protein</fullName>
    </submittedName>
</protein>
<keyword evidence="1" id="KW-1133">Transmembrane helix</keyword>
<sequence>MRIPELSDNDHISSSTITKEAEFRCKLISGDGGIINNGPTTLENGGEHHQSTTDLAERITKTSSPNYASQSDSINLITSSDPRLMITPTSGVLQDDDYNLDEIKFYWMVFTIVVWAMIGFAGLLS</sequence>
<gene>
    <name evidence="2" type="ORF">C1645_735501</name>
</gene>
<accession>A0A397TAP7</accession>
<keyword evidence="1" id="KW-0472">Membrane</keyword>
<keyword evidence="1" id="KW-0812">Transmembrane</keyword>
<evidence type="ECO:0000313" key="3">
    <source>
        <dbReference type="Proteomes" id="UP000265703"/>
    </source>
</evidence>
<evidence type="ECO:0000313" key="2">
    <source>
        <dbReference type="EMBL" id="RIA93475.1"/>
    </source>
</evidence>
<keyword evidence="3" id="KW-1185">Reference proteome</keyword>
<comment type="caution">
    <text evidence="2">The sequence shown here is derived from an EMBL/GenBank/DDBJ whole genome shotgun (WGS) entry which is preliminary data.</text>
</comment>
<organism evidence="2 3">
    <name type="scientific">Glomus cerebriforme</name>
    <dbReference type="NCBI Taxonomy" id="658196"/>
    <lineage>
        <taxon>Eukaryota</taxon>
        <taxon>Fungi</taxon>
        <taxon>Fungi incertae sedis</taxon>
        <taxon>Mucoromycota</taxon>
        <taxon>Glomeromycotina</taxon>
        <taxon>Glomeromycetes</taxon>
        <taxon>Glomerales</taxon>
        <taxon>Glomeraceae</taxon>
        <taxon>Glomus</taxon>
    </lineage>
</organism>
<dbReference type="EMBL" id="QKYT01000103">
    <property type="protein sequence ID" value="RIA93475.1"/>
    <property type="molecule type" value="Genomic_DNA"/>
</dbReference>
<feature type="transmembrane region" description="Helical" evidence="1">
    <location>
        <begin position="105"/>
        <end position="124"/>
    </location>
</feature>
<dbReference type="AlphaFoldDB" id="A0A397TAP7"/>